<dbReference type="SUPFAM" id="SSF48452">
    <property type="entry name" value="TPR-like"/>
    <property type="match status" value="1"/>
</dbReference>
<dbReference type="Proteomes" id="UP000198598">
    <property type="component" value="Unassembled WGS sequence"/>
</dbReference>
<dbReference type="STRING" id="662367.SAMN05216167_101570"/>
<dbReference type="EMBL" id="FOLQ01000001">
    <property type="protein sequence ID" value="SFC15934.1"/>
    <property type="molecule type" value="Genomic_DNA"/>
</dbReference>
<evidence type="ECO:0000256" key="1">
    <source>
        <dbReference type="SAM" id="SignalP"/>
    </source>
</evidence>
<organism evidence="2 3">
    <name type="scientific">Spirosoma endophyticum</name>
    <dbReference type="NCBI Taxonomy" id="662367"/>
    <lineage>
        <taxon>Bacteria</taxon>
        <taxon>Pseudomonadati</taxon>
        <taxon>Bacteroidota</taxon>
        <taxon>Cytophagia</taxon>
        <taxon>Cytophagales</taxon>
        <taxon>Cytophagaceae</taxon>
        <taxon>Spirosoma</taxon>
    </lineage>
</organism>
<evidence type="ECO:0000313" key="3">
    <source>
        <dbReference type="Proteomes" id="UP000198598"/>
    </source>
</evidence>
<feature type="chain" id="PRO_5011617864" evidence="1">
    <location>
        <begin position="25"/>
        <end position="515"/>
    </location>
</feature>
<dbReference type="AlphaFoldDB" id="A0A1I1GW73"/>
<sequence>MKIMKATIKYAFTLLLSVSFLTGCDDGLTEINTNKVDPTSLAPSMVLNKAIINTNYLDGFGTLGMLCYNFGIVQQIITPYGSSLSGGNYDQVNSGNTPLVWQNMYRNVVKQLVSVLDQTKSDPLQVNTYQAARIWKAYAYMLLTDTYGDVPYSEAGQGYTTEIIVPKYDAQQDIYKDILKELDEASAALTTTQSPVVTDILYGGDVAKWKKLGYSFMLRAAMRLTKVDPAMAETYVKKAVTGGVFQSNADNSILRHTSTFNNYIANHLQAREKTNFYLAAPFVDYLKANSDPRLPIFAVRYVGAKGGQEQVSGRASSDPAVQVGMPMGYNDVSISSTFAANNVVSLWDYTQVNLNTVLKLDAPEFHVTYAQTLLLLAEAATKGWVTGTAADYYARGIRANLEQMASYGSTIPEASIKAYLDAHPLDATKALDQINTQYWVASFLDGNESWANFRRSGFPALKKNPYPGSEVKGDFIRRLPYPDSEIVVNSGKLNEAITRQGPNTLDTRVWWDKKL</sequence>
<feature type="signal peptide" evidence="1">
    <location>
        <begin position="1"/>
        <end position="24"/>
    </location>
</feature>
<keyword evidence="3" id="KW-1185">Reference proteome</keyword>
<dbReference type="Gene3D" id="1.25.40.390">
    <property type="match status" value="1"/>
</dbReference>
<accession>A0A1I1GW73</accession>
<gene>
    <name evidence="2" type="ORF">SAMN05216167_101570</name>
</gene>
<dbReference type="InterPro" id="IPR041662">
    <property type="entry name" value="SusD-like_2"/>
</dbReference>
<dbReference type="PROSITE" id="PS51257">
    <property type="entry name" value="PROKAR_LIPOPROTEIN"/>
    <property type="match status" value="1"/>
</dbReference>
<dbReference type="Pfam" id="PF12771">
    <property type="entry name" value="SusD-like_2"/>
    <property type="match status" value="1"/>
</dbReference>
<name>A0A1I1GW73_9BACT</name>
<proteinExistence type="predicted"/>
<evidence type="ECO:0000313" key="2">
    <source>
        <dbReference type="EMBL" id="SFC15934.1"/>
    </source>
</evidence>
<dbReference type="InterPro" id="IPR011990">
    <property type="entry name" value="TPR-like_helical_dom_sf"/>
</dbReference>
<reference evidence="2 3" key="1">
    <citation type="submission" date="2016-10" db="EMBL/GenBank/DDBJ databases">
        <authorList>
            <person name="de Groot N.N."/>
        </authorList>
    </citation>
    <scope>NUCLEOTIDE SEQUENCE [LARGE SCALE GENOMIC DNA]</scope>
    <source>
        <strain evidence="2 3">DSM 26130</strain>
    </source>
</reference>
<protein>
    <submittedName>
        <fullName evidence="2">Starch-binding associating with outer membrane</fullName>
    </submittedName>
</protein>
<keyword evidence="1" id="KW-0732">Signal</keyword>